<dbReference type="PANTHER" id="PTHR47359:SF3">
    <property type="entry name" value="NLP_P60 DOMAIN-CONTAINING PROTEIN-RELATED"/>
    <property type="match status" value="1"/>
</dbReference>
<sequence length="229" mass="24758">MSLTRRRGGRTPLNETGSTPVATRFGNDDLRRIDAAWPRNGFSDRSDFIRRAAIDKADTALDIVTKTETETQRAAAIARKHETRILTPAEAELLAATAELIGRRTPYAWGGGTITGPSLGYDTEAHPAPATPGFDAGSLAQYLLFRAFEITIPRTSDDQFRAGQPVTEPQAGDLAFTFNFPQGISPATAAVYLGRGCIADAGQPGDLIHIGPLPATSVQLRRLWNWPRS</sequence>
<feature type="region of interest" description="Disordered" evidence="5">
    <location>
        <begin position="1"/>
        <end position="25"/>
    </location>
</feature>
<dbReference type="PROSITE" id="PS51935">
    <property type="entry name" value="NLPC_P60"/>
    <property type="match status" value="1"/>
</dbReference>
<accession>A0ABU5XL48</accession>
<keyword evidence="2" id="KW-0645">Protease</keyword>
<name>A0ABU5XL48_9MYCO</name>
<evidence type="ECO:0000313" key="8">
    <source>
        <dbReference type="Proteomes" id="UP001299596"/>
    </source>
</evidence>
<evidence type="ECO:0000256" key="4">
    <source>
        <dbReference type="ARBA" id="ARBA00022807"/>
    </source>
</evidence>
<proteinExistence type="inferred from homology"/>
<evidence type="ECO:0000256" key="5">
    <source>
        <dbReference type="SAM" id="MobiDB-lite"/>
    </source>
</evidence>
<comment type="caution">
    <text evidence="7">The sequence shown here is derived from an EMBL/GenBank/DDBJ whole genome shotgun (WGS) entry which is preliminary data.</text>
</comment>
<evidence type="ECO:0000256" key="1">
    <source>
        <dbReference type="ARBA" id="ARBA00007074"/>
    </source>
</evidence>
<dbReference type="RefSeq" id="WP_329780532.1">
    <property type="nucleotide sequence ID" value="NZ_JAYJJR010000013.1"/>
</dbReference>
<dbReference type="InterPro" id="IPR051794">
    <property type="entry name" value="PG_Endopeptidase_C40"/>
</dbReference>
<dbReference type="InterPro" id="IPR038765">
    <property type="entry name" value="Papain-like_cys_pep_sf"/>
</dbReference>
<comment type="similarity">
    <text evidence="1">Belongs to the peptidase C40 family.</text>
</comment>
<evidence type="ECO:0000256" key="2">
    <source>
        <dbReference type="ARBA" id="ARBA00022670"/>
    </source>
</evidence>
<dbReference type="Pfam" id="PF00877">
    <property type="entry name" value="NLPC_P60"/>
    <property type="match status" value="1"/>
</dbReference>
<gene>
    <name evidence="7" type="ORF">K6T79_17920</name>
</gene>
<evidence type="ECO:0000313" key="7">
    <source>
        <dbReference type="EMBL" id="MEB3022921.1"/>
    </source>
</evidence>
<dbReference type="InterPro" id="IPR000064">
    <property type="entry name" value="NLP_P60_dom"/>
</dbReference>
<dbReference type="PANTHER" id="PTHR47359">
    <property type="entry name" value="PEPTIDOGLYCAN DL-ENDOPEPTIDASE CWLO"/>
    <property type="match status" value="1"/>
</dbReference>
<feature type="domain" description="NlpC/P60" evidence="6">
    <location>
        <begin position="87"/>
        <end position="229"/>
    </location>
</feature>
<dbReference type="Gene3D" id="3.90.1720.10">
    <property type="entry name" value="endopeptidase domain like (from Nostoc punctiforme)"/>
    <property type="match status" value="1"/>
</dbReference>
<reference evidence="7 8" key="1">
    <citation type="submission" date="2023-12" db="EMBL/GenBank/DDBJ databases">
        <title>Description of new species of Mycobacterium terrae complex isolated from sewage at the Sao Paulo Zoological Park Foundation in Brazil.</title>
        <authorList>
            <person name="Romagnoli C.L."/>
            <person name="Conceicao E.C."/>
            <person name="Machado E."/>
            <person name="Barreto L.B.P.F."/>
            <person name="Sharma A."/>
            <person name="Silva N.M."/>
            <person name="Marques L.E."/>
            <person name="Juliana M.A."/>
            <person name="Lourenco M.C.S."/>
            <person name="Digiampietri L.A."/>
            <person name="Suffys P.N."/>
            <person name="Viana-Niero C."/>
        </authorList>
    </citation>
    <scope>NUCLEOTIDE SEQUENCE [LARGE SCALE GENOMIC DNA]</scope>
    <source>
        <strain evidence="7 8">MYC098</strain>
    </source>
</reference>
<keyword evidence="4" id="KW-0788">Thiol protease</keyword>
<keyword evidence="3" id="KW-0378">Hydrolase</keyword>
<organism evidence="7 8">
    <name type="scientific">[Mycobacterium] crassicus</name>
    <dbReference type="NCBI Taxonomy" id="2872309"/>
    <lineage>
        <taxon>Bacteria</taxon>
        <taxon>Bacillati</taxon>
        <taxon>Actinomycetota</taxon>
        <taxon>Actinomycetes</taxon>
        <taxon>Mycobacteriales</taxon>
        <taxon>Mycobacteriaceae</taxon>
        <taxon>Mycolicibacter</taxon>
    </lineage>
</organism>
<keyword evidence="8" id="KW-1185">Reference proteome</keyword>
<evidence type="ECO:0000259" key="6">
    <source>
        <dbReference type="PROSITE" id="PS51935"/>
    </source>
</evidence>
<dbReference type="EMBL" id="JAYJJR010000013">
    <property type="protein sequence ID" value="MEB3022921.1"/>
    <property type="molecule type" value="Genomic_DNA"/>
</dbReference>
<dbReference type="Proteomes" id="UP001299596">
    <property type="component" value="Unassembled WGS sequence"/>
</dbReference>
<dbReference type="SUPFAM" id="SSF54001">
    <property type="entry name" value="Cysteine proteinases"/>
    <property type="match status" value="1"/>
</dbReference>
<evidence type="ECO:0000256" key="3">
    <source>
        <dbReference type="ARBA" id="ARBA00022801"/>
    </source>
</evidence>
<protein>
    <submittedName>
        <fullName evidence="7">NlpC/P60 family protein</fullName>
    </submittedName>
</protein>